<sequence>MRKICFILFFFSISSFAQDTSLAIIIDSIVYNDSTPNQRKFTIIYHLQNLTNNPISFILNTNNIRPNATSSMSYSPAYRLYQGDEIINTVSIFNTKTAKEKFEKIKKDIDSKSAQSKNDARTNVYDYIEKRKKEISQNILNSIIKLGPKEIKNFSITLDWDKNRYSEYFDNEYYLDEKETHYFDLSVNLMKEEFKERVASEDFKKIIEDKSIIKGWVQSNKMKINFKE</sequence>
<feature type="chain" id="PRO_5012500620" description="DUF4412 domain-containing protein" evidence="1">
    <location>
        <begin position="18"/>
        <end position="228"/>
    </location>
</feature>
<dbReference type="RefSeq" id="WP_139259823.1">
    <property type="nucleotide sequence ID" value="NZ_FRCL01000007.1"/>
</dbReference>
<dbReference type="Proteomes" id="UP000184092">
    <property type="component" value="Unassembled WGS sequence"/>
</dbReference>
<reference evidence="3" key="1">
    <citation type="submission" date="2016-11" db="EMBL/GenBank/DDBJ databases">
        <authorList>
            <person name="Varghese N."/>
            <person name="Submissions S."/>
        </authorList>
    </citation>
    <scope>NUCLEOTIDE SEQUENCE [LARGE SCALE GENOMIC DNA]</scope>
    <source>
        <strain evidence="3">CGMCC 1.2749</strain>
    </source>
</reference>
<proteinExistence type="predicted"/>
<dbReference type="EMBL" id="FRCL01000007">
    <property type="protein sequence ID" value="SHM78033.1"/>
    <property type="molecule type" value="Genomic_DNA"/>
</dbReference>
<protein>
    <recommendedName>
        <fullName evidence="4">DUF4412 domain-containing protein</fullName>
    </recommendedName>
</protein>
<name>A0A1M7LIX3_9FLAO</name>
<gene>
    <name evidence="2" type="ORF">SAMN05216269_10718</name>
</gene>
<evidence type="ECO:0000313" key="3">
    <source>
        <dbReference type="Proteomes" id="UP000184092"/>
    </source>
</evidence>
<organism evidence="2 3">
    <name type="scientific">Flavobacterium xinjiangense</name>
    <dbReference type="NCBI Taxonomy" id="178356"/>
    <lineage>
        <taxon>Bacteria</taxon>
        <taxon>Pseudomonadati</taxon>
        <taxon>Bacteroidota</taxon>
        <taxon>Flavobacteriia</taxon>
        <taxon>Flavobacteriales</taxon>
        <taxon>Flavobacteriaceae</taxon>
        <taxon>Flavobacterium</taxon>
    </lineage>
</organism>
<feature type="signal peptide" evidence="1">
    <location>
        <begin position="1"/>
        <end position="17"/>
    </location>
</feature>
<dbReference type="OrthoDB" id="1336156at2"/>
<keyword evidence="3" id="KW-1185">Reference proteome</keyword>
<dbReference type="AlphaFoldDB" id="A0A1M7LIX3"/>
<evidence type="ECO:0000256" key="1">
    <source>
        <dbReference type="SAM" id="SignalP"/>
    </source>
</evidence>
<evidence type="ECO:0008006" key="4">
    <source>
        <dbReference type="Google" id="ProtNLM"/>
    </source>
</evidence>
<keyword evidence="1" id="KW-0732">Signal</keyword>
<accession>A0A1M7LIX3</accession>
<evidence type="ECO:0000313" key="2">
    <source>
        <dbReference type="EMBL" id="SHM78033.1"/>
    </source>
</evidence>